<dbReference type="AlphaFoldDB" id="A0ABD3FQH7"/>
<accession>A0ABD3FQH7</accession>
<dbReference type="SUPFAM" id="SSF47473">
    <property type="entry name" value="EF-hand"/>
    <property type="match status" value="1"/>
</dbReference>
<proteinExistence type="predicted"/>
<feature type="domain" description="EF-hand" evidence="1">
    <location>
        <begin position="2"/>
        <end position="37"/>
    </location>
</feature>
<gene>
    <name evidence="2" type="ORF">V7S43_005951</name>
</gene>
<dbReference type="Gene3D" id="1.10.238.10">
    <property type="entry name" value="EF-hand"/>
    <property type="match status" value="1"/>
</dbReference>
<dbReference type="PROSITE" id="PS50222">
    <property type="entry name" value="EF_HAND_2"/>
    <property type="match status" value="1"/>
</dbReference>
<comment type="caution">
    <text evidence="2">The sequence shown here is derived from an EMBL/GenBank/DDBJ whole genome shotgun (WGS) entry which is preliminary data.</text>
</comment>
<dbReference type="Proteomes" id="UP001632037">
    <property type="component" value="Unassembled WGS sequence"/>
</dbReference>
<name>A0ABD3FQH7_9STRA</name>
<keyword evidence="3" id="KW-1185">Reference proteome</keyword>
<sequence length="256" mass="28445">MASQDIYTHVFHLYDDDHNGTLDAAECESLFRLLYHTENLPSIVKNQLKSMTSNEAGVITLDAFLTMCVSKKSLFKPIFDLQSRARARSLGENYWASVSKKRVKILNGQKDVFEAARNRLQANQQQSRAPTIKVAPPGIPTRQFSSVTLPVKDLSTGSSADGKTTCAEDGVATKPQEDVKSLGSWVHAESQKEPIVQAYLTAFSQAYVTERFLKEQSQNPSTVPGQDQLLLDLRYSVAVSTKSKYPVELKAIVPQY</sequence>
<evidence type="ECO:0000313" key="3">
    <source>
        <dbReference type="Proteomes" id="UP001632037"/>
    </source>
</evidence>
<organism evidence="2 3">
    <name type="scientific">Phytophthora oleae</name>
    <dbReference type="NCBI Taxonomy" id="2107226"/>
    <lineage>
        <taxon>Eukaryota</taxon>
        <taxon>Sar</taxon>
        <taxon>Stramenopiles</taxon>
        <taxon>Oomycota</taxon>
        <taxon>Peronosporomycetes</taxon>
        <taxon>Peronosporales</taxon>
        <taxon>Peronosporaceae</taxon>
        <taxon>Phytophthora</taxon>
    </lineage>
</organism>
<evidence type="ECO:0000259" key="1">
    <source>
        <dbReference type="PROSITE" id="PS50222"/>
    </source>
</evidence>
<dbReference type="InterPro" id="IPR002048">
    <property type="entry name" value="EF_hand_dom"/>
</dbReference>
<protein>
    <recommendedName>
        <fullName evidence="1">EF-hand domain-containing protein</fullName>
    </recommendedName>
</protein>
<dbReference type="EMBL" id="JBIMZQ010000010">
    <property type="protein sequence ID" value="KAL3668652.1"/>
    <property type="molecule type" value="Genomic_DNA"/>
</dbReference>
<evidence type="ECO:0000313" key="2">
    <source>
        <dbReference type="EMBL" id="KAL3668652.1"/>
    </source>
</evidence>
<reference evidence="2 3" key="1">
    <citation type="submission" date="2024-09" db="EMBL/GenBank/DDBJ databases">
        <title>Genome sequencing and assembly of Phytophthora oleae, isolate VK10A, causative agent of rot of olive drupes.</title>
        <authorList>
            <person name="Conti Taguali S."/>
            <person name="Riolo M."/>
            <person name="La Spada F."/>
            <person name="Cacciola S.O."/>
            <person name="Dionisio G."/>
        </authorList>
    </citation>
    <scope>NUCLEOTIDE SEQUENCE [LARGE SCALE GENOMIC DNA]</scope>
    <source>
        <strain evidence="2 3">VK10A</strain>
    </source>
</reference>
<dbReference type="InterPro" id="IPR011992">
    <property type="entry name" value="EF-hand-dom_pair"/>
</dbReference>